<dbReference type="SMART" id="SM00710">
    <property type="entry name" value="PbH1"/>
    <property type="match status" value="6"/>
</dbReference>
<dbReference type="EMBL" id="VUNS01000001">
    <property type="protein sequence ID" value="MST95497.1"/>
    <property type="molecule type" value="Genomic_DNA"/>
</dbReference>
<accession>A0A844FWC5</accession>
<dbReference type="InterPro" id="IPR011050">
    <property type="entry name" value="Pectin_lyase_fold/virulence"/>
</dbReference>
<dbReference type="Gene3D" id="2.160.20.10">
    <property type="entry name" value="Single-stranded right-handed beta-helix, Pectin lyase-like"/>
    <property type="match status" value="2"/>
</dbReference>
<evidence type="ECO:0000259" key="1">
    <source>
        <dbReference type="Pfam" id="PF13229"/>
    </source>
</evidence>
<dbReference type="InterPro" id="IPR012334">
    <property type="entry name" value="Pectin_lyas_fold"/>
</dbReference>
<reference evidence="2 3" key="1">
    <citation type="submission" date="2019-08" db="EMBL/GenBank/DDBJ databases">
        <title>In-depth cultivation of the pig gut microbiome towards novel bacterial diversity and tailored functional studies.</title>
        <authorList>
            <person name="Wylensek D."/>
            <person name="Hitch T.C.A."/>
            <person name="Clavel T."/>
        </authorList>
    </citation>
    <scope>NUCLEOTIDE SEQUENCE [LARGE SCALE GENOMIC DNA]</scope>
    <source>
        <strain evidence="2 3">BBE-744-WT-12</strain>
    </source>
</reference>
<keyword evidence="3" id="KW-1185">Reference proteome</keyword>
<comment type="caution">
    <text evidence="2">The sequence shown here is derived from an EMBL/GenBank/DDBJ whole genome shotgun (WGS) entry which is preliminary data.</text>
</comment>
<protein>
    <submittedName>
        <fullName evidence="2">Right-handed parallel beta-helix repeat-containing protein</fullName>
    </submittedName>
</protein>
<dbReference type="InterPro" id="IPR039448">
    <property type="entry name" value="Beta_helix"/>
</dbReference>
<dbReference type="AlphaFoldDB" id="A0A844FWC5"/>
<dbReference type="Proteomes" id="UP000435649">
    <property type="component" value="Unassembled WGS sequence"/>
</dbReference>
<name>A0A844FWC5_9BACT</name>
<gene>
    <name evidence="2" type="ORF">FYJ85_00350</name>
</gene>
<dbReference type="SUPFAM" id="SSF51126">
    <property type="entry name" value="Pectin lyase-like"/>
    <property type="match status" value="1"/>
</dbReference>
<sequence length="768" mass="86150">MTAMRKWILVIAVVALGWETGWSAKPEDLGNRERIDLNPAVARLSGHGENLEVDTTRLDGEWNWMLRTRPGVLRPDTSYLVSFEYRAAAPDAAAGRFFLLSRPYHAGDHSLDTMSGFLPNNGTKFRPVELQFRTGTQQDCAFQIHISKRLKGAVRNLRFTPAAEPLFIPAVADAAPASGTVRNLPSGAKEFEVERPKNARGMVVAAADFGFSPESADNTAALNRALAFCREKNAAKLELAPGSYRFTADASIMLDGMRDFELDGKGAKFIFLRTEKESFLINDCERLLLRNLSCDWDWAADPLASVVEVMRTDPGTVDFKFVEYDRFPRRDVRVSVLSSYDPVSRSIGIENGFDCLHPAPKTWLADNILRVQVGNSGKYVPGSLFVMRHYNYEMHCFSIRQSRHITFEDINLYSCAGIGFIADGVQYGQFRRVRVAPPENEPRRAITCTADILHVFRSKGYLKIEDCEFGRSGDDCINIHDNSAYITQMKPDRIEARGVYDGYYRVGDRIEFRYSDLSPTGKSAVIKQVGTADARNGIYEIVFDSPAVPQPLTPGDGLLIFNRAYDSRNIMIRNSSFHHNRARGILLLARDVTVENNLFRHHEMEAIKIETGYGPAWCEGYGASNIVVRGNRFEQVHKRHMCDTENDGMPRAVTIGVYMDSILKTECRILSDILFEDNLFIDSFGLIASISSARNVIFRNNTFADQTERKIPFPRRSGFFVENADSVSIVDNCYIASPLVPFPGVWSDGRSVTRLVAEGNRSVSGDKF</sequence>
<feature type="domain" description="Right handed beta helix" evidence="1">
    <location>
        <begin position="565"/>
        <end position="735"/>
    </location>
</feature>
<evidence type="ECO:0000313" key="2">
    <source>
        <dbReference type="EMBL" id="MST95497.1"/>
    </source>
</evidence>
<organism evidence="2 3">
    <name type="scientific">Victivallis lenta</name>
    <dbReference type="NCBI Taxonomy" id="2606640"/>
    <lineage>
        <taxon>Bacteria</taxon>
        <taxon>Pseudomonadati</taxon>
        <taxon>Lentisphaerota</taxon>
        <taxon>Lentisphaeria</taxon>
        <taxon>Victivallales</taxon>
        <taxon>Victivallaceae</taxon>
        <taxon>Victivallis</taxon>
    </lineage>
</organism>
<evidence type="ECO:0000313" key="3">
    <source>
        <dbReference type="Proteomes" id="UP000435649"/>
    </source>
</evidence>
<dbReference type="InterPro" id="IPR006626">
    <property type="entry name" value="PbH1"/>
</dbReference>
<proteinExistence type="predicted"/>
<dbReference type="Pfam" id="PF13229">
    <property type="entry name" value="Beta_helix"/>
    <property type="match status" value="1"/>
</dbReference>